<dbReference type="EMBL" id="KN847475">
    <property type="protein sequence ID" value="KIX09219.1"/>
    <property type="molecule type" value="Genomic_DNA"/>
</dbReference>
<organism evidence="2 3">
    <name type="scientific">Rhinocladiella mackenziei CBS 650.93</name>
    <dbReference type="NCBI Taxonomy" id="1442369"/>
    <lineage>
        <taxon>Eukaryota</taxon>
        <taxon>Fungi</taxon>
        <taxon>Dikarya</taxon>
        <taxon>Ascomycota</taxon>
        <taxon>Pezizomycotina</taxon>
        <taxon>Eurotiomycetes</taxon>
        <taxon>Chaetothyriomycetidae</taxon>
        <taxon>Chaetothyriales</taxon>
        <taxon>Herpotrichiellaceae</taxon>
        <taxon>Rhinocladiella</taxon>
    </lineage>
</organism>
<dbReference type="HOGENOM" id="CLU_013861_0_0_1"/>
<gene>
    <name evidence="2" type="ORF">Z518_00298</name>
</gene>
<dbReference type="VEuPathDB" id="FungiDB:Z518_00298"/>
<dbReference type="RefSeq" id="XP_013276355.1">
    <property type="nucleotide sequence ID" value="XM_013420901.1"/>
</dbReference>
<protein>
    <submittedName>
        <fullName evidence="2">Uncharacterized protein</fullName>
    </submittedName>
</protein>
<dbReference type="AlphaFoldDB" id="A0A0D2IT54"/>
<dbReference type="OrthoDB" id="4334750at2759"/>
<evidence type="ECO:0000256" key="1">
    <source>
        <dbReference type="SAM" id="MobiDB-lite"/>
    </source>
</evidence>
<dbReference type="GeneID" id="25288369"/>
<evidence type="ECO:0000313" key="2">
    <source>
        <dbReference type="EMBL" id="KIX09219.1"/>
    </source>
</evidence>
<feature type="compositionally biased region" description="Basic and acidic residues" evidence="1">
    <location>
        <begin position="552"/>
        <end position="561"/>
    </location>
</feature>
<sequence length="561" mass="65982">MTEHVEDGSSARTKWKELRDAHKQRQKELRESRPEHIHIKDVITVPADVDMRSFSGTEAELADFDPKMVYSPFMLSKYGKDYALHARGIYYRDSFSEDMVVFDRKVWTPSLPESESRSPEMLEQQIRARSFAYHSKDNERWCKSEYAWEADAWSDVFRHLRDDLCLTIDKHEYTALLPDTDPVTCHLTGTSTFADLPTWTPDLHSDRLERLMFHPKYGLISDPRIPDIDLSFPFMVYEAKGWSGDCRVARRQACLAAATYLDMLDRLARQPGQMNSPRPYQTKTSHHYQVFVFTSLGAYWHLLVGYRRPRLSTEHAGVDGMSETVYLFQKIWSGHVIHEQAARELLSLIDQIHMWAITEYRIFVLEHLRPWHQLCEENYLLEWDSKYDVCAHKKRKRVCNETEDLMVPDWVADLDERSRCVFQSRAKLSLEEAIRRSRLVKGKYLCQEEIDSEWTCKLDGCGIEGSSDEALYDHFQRTHGVGDRELALLRWHFHEEYTKRRVQVRQNYGVMATGRRWKGSLGTQYPFQEWRAEIENIVSHSRPKHRPKRRKVSDSVHDGPS</sequence>
<accession>A0A0D2IT54</accession>
<reference evidence="2 3" key="1">
    <citation type="submission" date="2015-01" db="EMBL/GenBank/DDBJ databases">
        <title>The Genome Sequence of Rhinocladiella mackenzie CBS 650.93.</title>
        <authorList>
            <consortium name="The Broad Institute Genomics Platform"/>
            <person name="Cuomo C."/>
            <person name="de Hoog S."/>
            <person name="Gorbushina A."/>
            <person name="Stielow B."/>
            <person name="Teixiera M."/>
            <person name="Abouelleil A."/>
            <person name="Chapman S.B."/>
            <person name="Priest M."/>
            <person name="Young S.K."/>
            <person name="Wortman J."/>
            <person name="Nusbaum C."/>
            <person name="Birren B."/>
        </authorList>
    </citation>
    <scope>NUCLEOTIDE SEQUENCE [LARGE SCALE GENOMIC DNA]</scope>
    <source>
        <strain evidence="2 3">CBS 650.93</strain>
    </source>
</reference>
<name>A0A0D2IT54_9EURO</name>
<feature type="compositionally biased region" description="Basic residues" evidence="1">
    <location>
        <begin position="541"/>
        <end position="551"/>
    </location>
</feature>
<evidence type="ECO:0000313" key="3">
    <source>
        <dbReference type="Proteomes" id="UP000053617"/>
    </source>
</evidence>
<feature type="region of interest" description="Disordered" evidence="1">
    <location>
        <begin position="539"/>
        <end position="561"/>
    </location>
</feature>
<proteinExistence type="predicted"/>
<dbReference type="STRING" id="1442369.A0A0D2IT54"/>
<dbReference type="Proteomes" id="UP000053617">
    <property type="component" value="Unassembled WGS sequence"/>
</dbReference>
<keyword evidence="3" id="KW-1185">Reference proteome</keyword>